<evidence type="ECO:0000259" key="7">
    <source>
        <dbReference type="PROSITE" id="PS51360"/>
    </source>
</evidence>
<evidence type="ECO:0000256" key="3">
    <source>
        <dbReference type="ARBA" id="ARBA00023163"/>
    </source>
</evidence>
<dbReference type="PROSITE" id="PS51360">
    <property type="entry name" value="PLUS3"/>
    <property type="match status" value="1"/>
</dbReference>
<evidence type="ECO:0000256" key="5">
    <source>
        <dbReference type="SAM" id="Coils"/>
    </source>
</evidence>
<dbReference type="EMBL" id="MCFC01000049">
    <property type="protein sequence ID" value="ORY26243.1"/>
    <property type="molecule type" value="Genomic_DNA"/>
</dbReference>
<proteinExistence type="predicted"/>
<evidence type="ECO:0000256" key="1">
    <source>
        <dbReference type="ARBA" id="ARBA00004123"/>
    </source>
</evidence>
<dbReference type="GO" id="GO:0016593">
    <property type="term" value="C:Cdc73/Paf1 complex"/>
    <property type="evidence" value="ECO:0007669"/>
    <property type="project" value="TreeGrafter"/>
</dbReference>
<evidence type="ECO:0000313" key="8">
    <source>
        <dbReference type="EMBL" id="ORY26243.1"/>
    </source>
</evidence>
<dbReference type="Pfam" id="PF03126">
    <property type="entry name" value="Plus-3"/>
    <property type="match status" value="1"/>
</dbReference>
<dbReference type="STRING" id="71784.A0A1Y2AUH0"/>
<reference evidence="8 9" key="1">
    <citation type="submission" date="2016-07" db="EMBL/GenBank/DDBJ databases">
        <title>Pervasive Adenine N6-methylation of Active Genes in Fungi.</title>
        <authorList>
            <consortium name="DOE Joint Genome Institute"/>
            <person name="Mondo S.J."/>
            <person name="Dannebaum R.O."/>
            <person name="Kuo R.C."/>
            <person name="Labutti K."/>
            <person name="Haridas S."/>
            <person name="Kuo A."/>
            <person name="Salamov A."/>
            <person name="Ahrendt S.R."/>
            <person name="Lipzen A."/>
            <person name="Sullivan W."/>
            <person name="Andreopoulos W.B."/>
            <person name="Clum A."/>
            <person name="Lindquist E."/>
            <person name="Daum C."/>
            <person name="Ramamoorthy G.K."/>
            <person name="Gryganskyi A."/>
            <person name="Culley D."/>
            <person name="Magnuson J.K."/>
            <person name="James T.Y."/>
            <person name="O'Malley M.A."/>
            <person name="Stajich J.E."/>
            <person name="Spatafora J.W."/>
            <person name="Visel A."/>
            <person name="Grigoriev I.V."/>
        </authorList>
    </citation>
    <scope>NUCLEOTIDE SEQUENCE [LARGE SCALE GENOMIC DNA]</scope>
    <source>
        <strain evidence="8 9">68-887.2</strain>
    </source>
</reference>
<feature type="compositionally biased region" description="Basic and acidic residues" evidence="6">
    <location>
        <begin position="156"/>
        <end position="176"/>
    </location>
</feature>
<comment type="subcellular location">
    <subcellularLocation>
        <location evidence="1">Nucleus</location>
    </subcellularLocation>
</comment>
<keyword evidence="4" id="KW-0539">Nucleus</keyword>
<gene>
    <name evidence="8" type="ORF">BCR39DRAFT_541580</name>
</gene>
<feature type="region of interest" description="Disordered" evidence="6">
    <location>
        <begin position="132"/>
        <end position="238"/>
    </location>
</feature>
<evidence type="ECO:0000256" key="6">
    <source>
        <dbReference type="SAM" id="MobiDB-lite"/>
    </source>
</evidence>
<dbReference type="PANTHER" id="PTHR13115:SF8">
    <property type="entry name" value="RNA POLYMERASE-ASSOCIATED PROTEIN RTF1 HOMOLOG"/>
    <property type="match status" value="1"/>
</dbReference>
<protein>
    <recommendedName>
        <fullName evidence="7">Plus3 domain-containing protein</fullName>
    </recommendedName>
</protein>
<evidence type="ECO:0000256" key="4">
    <source>
        <dbReference type="ARBA" id="ARBA00023242"/>
    </source>
</evidence>
<dbReference type="Proteomes" id="UP000193986">
    <property type="component" value="Unassembled WGS sequence"/>
</dbReference>
<organism evidence="8 9">
    <name type="scientific">Naematelia encephala</name>
    <dbReference type="NCBI Taxonomy" id="71784"/>
    <lineage>
        <taxon>Eukaryota</taxon>
        <taxon>Fungi</taxon>
        <taxon>Dikarya</taxon>
        <taxon>Basidiomycota</taxon>
        <taxon>Agaricomycotina</taxon>
        <taxon>Tremellomycetes</taxon>
        <taxon>Tremellales</taxon>
        <taxon>Naemateliaceae</taxon>
        <taxon>Naematelia</taxon>
    </lineage>
</organism>
<dbReference type="PANTHER" id="PTHR13115">
    <property type="entry name" value="RNA POLYMERASE-ASSOCIATED PROTEIN RTF1 HOMOLOG"/>
    <property type="match status" value="1"/>
</dbReference>
<feature type="region of interest" description="Disordered" evidence="6">
    <location>
        <begin position="1"/>
        <end position="95"/>
    </location>
</feature>
<dbReference type="AlphaFoldDB" id="A0A1Y2AUH0"/>
<evidence type="ECO:0000313" key="9">
    <source>
        <dbReference type="Proteomes" id="UP000193986"/>
    </source>
</evidence>
<name>A0A1Y2AUH0_9TREE</name>
<dbReference type="GO" id="GO:0003677">
    <property type="term" value="F:DNA binding"/>
    <property type="evidence" value="ECO:0007669"/>
    <property type="project" value="InterPro"/>
</dbReference>
<comment type="caution">
    <text evidence="8">The sequence shown here is derived from an EMBL/GenBank/DDBJ whole genome shotgun (WGS) entry which is preliminary data.</text>
</comment>
<accession>A0A1Y2AUH0</accession>
<dbReference type="OrthoDB" id="166375at2759"/>
<dbReference type="SUPFAM" id="SSF159042">
    <property type="entry name" value="Plus3-like"/>
    <property type="match status" value="1"/>
</dbReference>
<keyword evidence="9" id="KW-1185">Reference proteome</keyword>
<keyword evidence="3" id="KW-0804">Transcription</keyword>
<dbReference type="FunCoup" id="A0A1Y2AUH0">
    <property type="interactions" value="616"/>
</dbReference>
<evidence type="ECO:0000256" key="2">
    <source>
        <dbReference type="ARBA" id="ARBA00023015"/>
    </source>
</evidence>
<dbReference type="InParanoid" id="A0A1Y2AUH0"/>
<feature type="coiled-coil region" evidence="5">
    <location>
        <begin position="447"/>
        <end position="506"/>
    </location>
</feature>
<keyword evidence="5" id="KW-0175">Coiled coil</keyword>
<dbReference type="SMART" id="SM00719">
    <property type="entry name" value="Plus3"/>
    <property type="match status" value="1"/>
</dbReference>
<dbReference type="Gene3D" id="3.90.70.200">
    <property type="entry name" value="Plus-3 domain"/>
    <property type="match status" value="1"/>
</dbReference>
<dbReference type="InterPro" id="IPR036128">
    <property type="entry name" value="Plus3-like_sf"/>
</dbReference>
<dbReference type="InterPro" id="IPR004343">
    <property type="entry name" value="Plus-3_dom"/>
</dbReference>
<feature type="domain" description="Plus3" evidence="7">
    <location>
        <begin position="234"/>
        <end position="373"/>
    </location>
</feature>
<sequence length="544" mass="61831">MSDLENELLGLAEDDPKRRSKKRRGESSRSKPKPSAYVDDSEEELEDEGEEEMDMDIDSGSDEEKPVAPIRSRPAAQRNPYPLEGKYIDEDDRDRLDALPEMERETILAARLEEMQKFGESQQLDAMYKMAGMGAEASDDDGPRAKRRKHTSVTKEAYKAMDVLKTRRKTQDERAQRRALRPQRRASPGSEDESEEGEVGRFDSYRRSSSPERPARSPVRKYDKDTERDLDTQPAERAELNSARVSRYELVEMLYKDQFEDVITGAYVRLMAGEPDQYGRPKYRIHKISSVETDSKFGRYKIEYKGKDIVDNRVLMCQYGSAKRMFRIADVSNGDIEETEFQRFVMTNQADKVKAPKRSELKKKHEQIRALRDRPMTNEEINRQVESRKQSNPLAQRNQALFEISNLISTRNLALRRNDTESAERINRDIVALGGDPTTGELVTVDADEAARNASDYDAKIQRINENNKRRTKEAMAAAHAASLQRKKLEEAIIKAKTESASAEASPAPVALPQPVIPSLSSLKKGETTQAAVAKTIDISLDDF</sequence>
<feature type="compositionally biased region" description="Acidic residues" evidence="6">
    <location>
        <begin position="39"/>
        <end position="61"/>
    </location>
</feature>
<feature type="compositionally biased region" description="Basic and acidic residues" evidence="6">
    <location>
        <begin position="198"/>
        <end position="238"/>
    </location>
</feature>
<dbReference type="GO" id="GO:1990269">
    <property type="term" value="F:RNA polymerase II C-terminal domain phosphoserine binding"/>
    <property type="evidence" value="ECO:0007669"/>
    <property type="project" value="TreeGrafter"/>
</dbReference>
<keyword evidence="2" id="KW-0805">Transcription regulation</keyword>